<feature type="domain" description="ATP-grasp" evidence="15">
    <location>
        <begin position="107"/>
        <end position="313"/>
    </location>
</feature>
<evidence type="ECO:0000313" key="17">
    <source>
        <dbReference type="EMBL" id="KRU11461.1"/>
    </source>
</evidence>
<dbReference type="Gene3D" id="3.40.50.20">
    <property type="match status" value="1"/>
</dbReference>
<comment type="similarity">
    <text evidence="10 13">Belongs to the GARS family.</text>
</comment>
<dbReference type="InterPro" id="IPR011054">
    <property type="entry name" value="Rudment_hybrid_motif"/>
</dbReference>
<protein>
    <recommendedName>
        <fullName evidence="3 13">Phosphoribosylamine--glycine ligase</fullName>
        <ecNumber evidence="3 13">6.3.4.13</ecNumber>
    </recommendedName>
    <alternativeName>
        <fullName evidence="13">GARS</fullName>
    </alternativeName>
    <alternativeName>
        <fullName evidence="11 13">Glycinamide ribonucleotide synthetase</fullName>
    </alternativeName>
    <alternativeName>
        <fullName evidence="12 13">Phosphoribosylglycinamide synthetase</fullName>
    </alternativeName>
</protein>
<evidence type="ECO:0000256" key="6">
    <source>
        <dbReference type="ARBA" id="ARBA00022741"/>
    </source>
</evidence>
<evidence type="ECO:0000313" key="19">
    <source>
        <dbReference type="Proteomes" id="UP000030905"/>
    </source>
</evidence>
<dbReference type="InterPro" id="IPR013815">
    <property type="entry name" value="ATP_grasp_subdomain_1"/>
</dbReference>
<accession>A0A0H3J3N8</accession>
<evidence type="ECO:0000259" key="15">
    <source>
        <dbReference type="PROSITE" id="PS50975"/>
    </source>
</evidence>
<dbReference type="GeneID" id="93074610"/>
<evidence type="ECO:0000256" key="7">
    <source>
        <dbReference type="ARBA" id="ARBA00022755"/>
    </source>
</evidence>
<keyword evidence="19" id="KW-1185">Reference proteome</keyword>
<dbReference type="InterPro" id="IPR000115">
    <property type="entry name" value="PRibGlycinamide_synth"/>
</dbReference>
<dbReference type="UniPathway" id="UPA00074">
    <property type="reaction ID" value="UER00125"/>
</dbReference>
<keyword evidence="9" id="KW-0464">Manganese</keyword>
<evidence type="ECO:0000256" key="1">
    <source>
        <dbReference type="ARBA" id="ARBA00001936"/>
    </source>
</evidence>
<dbReference type="NCBIfam" id="TIGR00877">
    <property type="entry name" value="purD"/>
    <property type="match status" value="1"/>
</dbReference>
<dbReference type="Pfam" id="PF02844">
    <property type="entry name" value="GARS_N"/>
    <property type="match status" value="1"/>
</dbReference>
<dbReference type="AlphaFoldDB" id="A0A0H3J3N8"/>
<dbReference type="KEGG" id="cpae:CPAST_c24720"/>
<evidence type="ECO:0000256" key="14">
    <source>
        <dbReference type="PROSITE-ProRule" id="PRU00409"/>
    </source>
</evidence>
<dbReference type="InterPro" id="IPR037123">
    <property type="entry name" value="PRibGlycinamide_synth_C_sf"/>
</dbReference>
<reference evidence="16 19" key="1">
    <citation type="journal article" date="2015" name="Genome Announc.">
        <title>Complete Genome Sequence of the Nitrogen-Fixing and Solvent-Producing Clostridium pasteurianum DSM 525.</title>
        <authorList>
            <person name="Poehlein A."/>
            <person name="Grosse-Honebrink A."/>
            <person name="Zhang Y."/>
            <person name="Minton N.P."/>
            <person name="Daniel R."/>
        </authorList>
    </citation>
    <scope>NUCLEOTIDE SEQUENCE [LARGE SCALE GENOMIC DNA]</scope>
    <source>
        <strain evidence="16">DSM 525</strain>
        <strain evidence="19">DSM 525 / ATCC 6013</strain>
    </source>
</reference>
<dbReference type="Proteomes" id="UP000030905">
    <property type="component" value="Chromosome"/>
</dbReference>
<dbReference type="SUPFAM" id="SSF52440">
    <property type="entry name" value="PreATP-grasp domain"/>
    <property type="match status" value="1"/>
</dbReference>
<dbReference type="GO" id="GO:0009113">
    <property type="term" value="P:purine nucleobase biosynthetic process"/>
    <property type="evidence" value="ECO:0007669"/>
    <property type="project" value="InterPro"/>
</dbReference>
<dbReference type="PATRIC" id="fig|1262449.3.peg.3565"/>
<evidence type="ECO:0000256" key="8">
    <source>
        <dbReference type="ARBA" id="ARBA00022840"/>
    </source>
</evidence>
<dbReference type="EMBL" id="CP009268">
    <property type="protein sequence ID" value="AJA52529.1"/>
    <property type="molecule type" value="Genomic_DNA"/>
</dbReference>
<dbReference type="GO" id="GO:0004637">
    <property type="term" value="F:phosphoribosylamine-glycine ligase activity"/>
    <property type="evidence" value="ECO:0007669"/>
    <property type="project" value="UniProtKB-UniRule"/>
</dbReference>
<sequence>MKILLIGNGGREHAIAWKMALSPIVDKIYCAPGNGGTHLEDKCENVNLDTIDELLNFAKVEKIDLTVVGPEAKLVEGIVDVFKENGLKIFGPSKAAAELEGSKAFAKAFMKKYGVKTAAYEVFENVEEALDYAKKCPYPIVIKADGLAAGKGVVICNTQQEAENTLKDFMVNDVFKGSGKKVVMEEFLDGVEASILSVTDGNVIVPFISAKDHKQIFDEDKGPNTGGMGAIVPNPYCSEDVIKEFNETMLKPTLTGIKEEKMDYCGVIFFGLMITKKGTYLLEYNVRMGDPETQAVLPMLETDLTEIILAAIDGKLNDVEIKWKKGGACCVVLASKGYPGSYETDKTIEIKGEDNKVFIAGAKYQEDSLKTSGGRVMSIVSTGDTIEEAIKNTYEDIKNVNFDGMYFRKDIGTLYR</sequence>
<dbReference type="KEGG" id="cpat:CLPA_c24720"/>
<dbReference type="GO" id="GO:0005524">
    <property type="term" value="F:ATP binding"/>
    <property type="evidence" value="ECO:0007669"/>
    <property type="project" value="UniProtKB-UniRule"/>
</dbReference>
<gene>
    <name evidence="13 16" type="primary">purD</name>
    <name evidence="16" type="ORF">CLPA_c24720</name>
    <name evidence="17" type="ORF">CP6013_00708</name>
</gene>
<dbReference type="GO" id="GO:0046872">
    <property type="term" value="F:metal ion binding"/>
    <property type="evidence" value="ECO:0007669"/>
    <property type="project" value="UniProtKB-KW"/>
</dbReference>
<evidence type="ECO:0000256" key="10">
    <source>
        <dbReference type="ARBA" id="ARBA00038345"/>
    </source>
</evidence>
<evidence type="ECO:0000313" key="18">
    <source>
        <dbReference type="Proteomes" id="UP000028042"/>
    </source>
</evidence>
<evidence type="ECO:0000256" key="12">
    <source>
        <dbReference type="ARBA" id="ARBA00042864"/>
    </source>
</evidence>
<dbReference type="Pfam" id="PF02843">
    <property type="entry name" value="GARS_C"/>
    <property type="match status" value="1"/>
</dbReference>
<dbReference type="Proteomes" id="UP000028042">
    <property type="component" value="Unassembled WGS sequence"/>
</dbReference>
<dbReference type="InterPro" id="IPR011761">
    <property type="entry name" value="ATP-grasp"/>
</dbReference>
<comment type="pathway">
    <text evidence="2 13">Purine metabolism; IMP biosynthesis via de novo pathway; N(1)-(5-phospho-D-ribosyl)glycinamide from 5-phospho-alpha-D-ribose 1-diphosphate: step 2/2.</text>
</comment>
<dbReference type="SUPFAM" id="SSF51246">
    <property type="entry name" value="Rudiment single hybrid motif"/>
    <property type="match status" value="1"/>
</dbReference>
<evidence type="ECO:0000313" key="16">
    <source>
        <dbReference type="EMBL" id="AJA52529.1"/>
    </source>
</evidence>
<comment type="catalytic activity">
    <reaction evidence="13">
        <text>5-phospho-beta-D-ribosylamine + glycine + ATP = N(1)-(5-phospho-beta-D-ribosyl)glycinamide + ADP + phosphate + H(+)</text>
        <dbReference type="Rhea" id="RHEA:17453"/>
        <dbReference type="ChEBI" id="CHEBI:15378"/>
        <dbReference type="ChEBI" id="CHEBI:30616"/>
        <dbReference type="ChEBI" id="CHEBI:43474"/>
        <dbReference type="ChEBI" id="CHEBI:57305"/>
        <dbReference type="ChEBI" id="CHEBI:58681"/>
        <dbReference type="ChEBI" id="CHEBI:143788"/>
        <dbReference type="ChEBI" id="CHEBI:456216"/>
        <dbReference type="EC" id="6.3.4.13"/>
    </reaction>
</comment>
<dbReference type="EC" id="6.3.4.13" evidence="3 13"/>
<comment type="cofactor">
    <cofactor evidence="1">
        <name>Mn(2+)</name>
        <dbReference type="ChEBI" id="CHEBI:29035"/>
    </cofactor>
</comment>
<dbReference type="PANTHER" id="PTHR43472">
    <property type="entry name" value="PHOSPHORIBOSYLAMINE--GLYCINE LIGASE"/>
    <property type="match status" value="1"/>
</dbReference>
<dbReference type="PROSITE" id="PS50975">
    <property type="entry name" value="ATP_GRASP"/>
    <property type="match status" value="1"/>
</dbReference>
<dbReference type="HAMAP" id="MF_00138">
    <property type="entry name" value="GARS"/>
    <property type="match status" value="1"/>
</dbReference>
<keyword evidence="5" id="KW-0479">Metal-binding</keyword>
<keyword evidence="8 14" id="KW-0067">ATP-binding</keyword>
<dbReference type="InterPro" id="IPR016185">
    <property type="entry name" value="PreATP-grasp_dom_sf"/>
</dbReference>
<organism evidence="16 19">
    <name type="scientific">Clostridium pasteurianum DSM 525 = ATCC 6013</name>
    <dbReference type="NCBI Taxonomy" id="1262449"/>
    <lineage>
        <taxon>Bacteria</taxon>
        <taxon>Bacillati</taxon>
        <taxon>Bacillota</taxon>
        <taxon>Clostridia</taxon>
        <taxon>Eubacteriales</taxon>
        <taxon>Clostridiaceae</taxon>
        <taxon>Clostridium</taxon>
    </lineage>
</organism>
<dbReference type="Pfam" id="PF01071">
    <property type="entry name" value="GARS_A"/>
    <property type="match status" value="1"/>
</dbReference>
<evidence type="ECO:0000256" key="4">
    <source>
        <dbReference type="ARBA" id="ARBA00022598"/>
    </source>
</evidence>
<dbReference type="InterPro" id="IPR020561">
    <property type="entry name" value="PRibGlycinamid_synth_ATP-grasp"/>
</dbReference>
<proteinExistence type="inferred from homology"/>
<dbReference type="FunFam" id="3.30.470.20:FF:000018">
    <property type="entry name" value="Trifunctional purine biosynthetic protein adenosine-3"/>
    <property type="match status" value="1"/>
</dbReference>
<reference evidence="17" key="2">
    <citation type="submission" date="2015-10" db="EMBL/GenBank/DDBJ databases">
        <title>Improved Draft Genome Sequence of Clostridium pasteurianum Strain ATCC 6013 (DSM 525) Using a Hybrid Next-Generation Sequencing Approach.</title>
        <authorList>
            <person name="Pyne M.E."/>
            <person name="Utturkar S.M."/>
            <person name="Brown S.D."/>
            <person name="Moo-Young M."/>
            <person name="Chung D.A."/>
            <person name="Chou P.C."/>
        </authorList>
    </citation>
    <scope>NUCLEOTIDE SEQUENCE</scope>
    <source>
        <strain evidence="17">ATCC 6013</strain>
    </source>
</reference>
<dbReference type="SMART" id="SM01210">
    <property type="entry name" value="GARS_C"/>
    <property type="match status" value="1"/>
</dbReference>
<keyword evidence="7 13" id="KW-0658">Purine biosynthesis</keyword>
<dbReference type="Gene3D" id="3.30.470.20">
    <property type="entry name" value="ATP-grasp fold, B domain"/>
    <property type="match status" value="1"/>
</dbReference>
<dbReference type="SMART" id="SM01209">
    <property type="entry name" value="GARS_A"/>
    <property type="match status" value="1"/>
</dbReference>
<dbReference type="FunFam" id="3.40.50.20:FF:000006">
    <property type="entry name" value="Phosphoribosylamine--glycine ligase, chloroplastic"/>
    <property type="match status" value="1"/>
</dbReference>
<evidence type="ECO:0000256" key="9">
    <source>
        <dbReference type="ARBA" id="ARBA00023211"/>
    </source>
</evidence>
<keyword evidence="6 14" id="KW-0547">Nucleotide-binding</keyword>
<keyword evidence="4 13" id="KW-0436">Ligase</keyword>
<dbReference type="SUPFAM" id="SSF56059">
    <property type="entry name" value="Glutathione synthetase ATP-binding domain-like"/>
    <property type="match status" value="1"/>
</dbReference>
<evidence type="ECO:0000256" key="5">
    <source>
        <dbReference type="ARBA" id="ARBA00022723"/>
    </source>
</evidence>
<dbReference type="EMBL" id="JPGY02000001">
    <property type="protein sequence ID" value="KRU11461.1"/>
    <property type="molecule type" value="Genomic_DNA"/>
</dbReference>
<reference evidence="17 18" key="3">
    <citation type="journal article" name="Genome Announc.">
        <title>Improved Draft Genome Sequence of Clostridium pasteurianum Strain ATCC 6013 (DSM 525) Using a Hybrid Next-Generation Sequencing Approach.</title>
        <authorList>
            <person name="Pyne M.E."/>
            <person name="Utturkar S."/>
            <person name="Brown S.D."/>
            <person name="Moo-Young M."/>
            <person name="Chung D.A."/>
            <person name="Chou C.P."/>
        </authorList>
    </citation>
    <scope>NUCLEOTIDE SEQUENCE [LARGE SCALE GENOMIC DNA]</scope>
    <source>
        <strain evidence="17 18">ATCC 6013</strain>
    </source>
</reference>
<dbReference type="Gene3D" id="3.30.1490.20">
    <property type="entry name" value="ATP-grasp fold, A domain"/>
    <property type="match status" value="1"/>
</dbReference>
<dbReference type="InterPro" id="IPR020562">
    <property type="entry name" value="PRibGlycinamide_synth_N"/>
</dbReference>
<name>A0A0H3J3N8_CLOPA</name>
<dbReference type="InterPro" id="IPR020560">
    <property type="entry name" value="PRibGlycinamide_synth_C-dom"/>
</dbReference>
<dbReference type="eggNOG" id="COG0151">
    <property type="taxonomic scope" value="Bacteria"/>
</dbReference>
<dbReference type="RefSeq" id="WP_003447552.1">
    <property type="nucleotide sequence ID" value="NZ_ANZB01000015.1"/>
</dbReference>
<evidence type="ECO:0000256" key="11">
    <source>
        <dbReference type="ARBA" id="ARBA00042242"/>
    </source>
</evidence>
<evidence type="ECO:0000256" key="3">
    <source>
        <dbReference type="ARBA" id="ARBA00013255"/>
    </source>
</evidence>
<dbReference type="Gene3D" id="3.90.600.10">
    <property type="entry name" value="Phosphoribosylglycinamide synthetase, C-terminal domain"/>
    <property type="match status" value="1"/>
</dbReference>
<dbReference type="PANTHER" id="PTHR43472:SF1">
    <property type="entry name" value="PHOSPHORIBOSYLAMINE--GLYCINE LIGASE, CHLOROPLASTIC"/>
    <property type="match status" value="1"/>
</dbReference>
<evidence type="ECO:0000256" key="2">
    <source>
        <dbReference type="ARBA" id="ARBA00005174"/>
    </source>
</evidence>
<dbReference type="GO" id="GO:0006189">
    <property type="term" value="P:'de novo' IMP biosynthetic process"/>
    <property type="evidence" value="ECO:0007669"/>
    <property type="project" value="UniProtKB-UniRule"/>
</dbReference>
<evidence type="ECO:0000256" key="13">
    <source>
        <dbReference type="HAMAP-Rule" id="MF_00138"/>
    </source>
</evidence>